<sequence>MYVIIEFTETGEVEAVPDTWLRDDSVLWPPHSSGTIQNLIKNRGAPKECWNTYEIRQLTTASHYEKARQRLRKAEYTSDLQSDEDNGTQKRKKRPTLRYIEESDSDRAGGFPHTKKENDGERFEFSAAAATNTTNNAAEEHACG</sequence>
<feature type="region of interest" description="Disordered" evidence="1">
    <location>
        <begin position="69"/>
        <end position="122"/>
    </location>
</feature>
<evidence type="ECO:0000313" key="3">
    <source>
        <dbReference type="RefSeq" id="XP_014673062.1"/>
    </source>
</evidence>
<proteinExistence type="predicted"/>
<gene>
    <name evidence="3" type="primary">LOC106813445</name>
</gene>
<accession>A0ABM1ELJ1</accession>
<name>A0ABM1ELJ1_PRICU</name>
<keyword evidence="2" id="KW-1185">Reference proteome</keyword>
<evidence type="ECO:0000313" key="2">
    <source>
        <dbReference type="Proteomes" id="UP000695022"/>
    </source>
</evidence>
<protein>
    <submittedName>
        <fullName evidence="3">Uncharacterized protein LOC106813445</fullName>
    </submittedName>
</protein>
<evidence type="ECO:0000256" key="1">
    <source>
        <dbReference type="SAM" id="MobiDB-lite"/>
    </source>
</evidence>
<dbReference type="Proteomes" id="UP000695022">
    <property type="component" value="Unplaced"/>
</dbReference>
<organism evidence="2 3">
    <name type="scientific">Priapulus caudatus</name>
    <name type="common">Priapulid worm</name>
    <dbReference type="NCBI Taxonomy" id="37621"/>
    <lineage>
        <taxon>Eukaryota</taxon>
        <taxon>Metazoa</taxon>
        <taxon>Ecdysozoa</taxon>
        <taxon>Scalidophora</taxon>
        <taxon>Priapulida</taxon>
        <taxon>Priapulimorpha</taxon>
        <taxon>Priapulimorphida</taxon>
        <taxon>Priapulidae</taxon>
        <taxon>Priapulus</taxon>
    </lineage>
</organism>
<reference evidence="3" key="1">
    <citation type="submission" date="2025-08" db="UniProtKB">
        <authorList>
            <consortium name="RefSeq"/>
        </authorList>
    </citation>
    <scope>IDENTIFICATION</scope>
</reference>
<dbReference type="GeneID" id="106813445"/>
<dbReference type="RefSeq" id="XP_014673062.1">
    <property type="nucleotide sequence ID" value="XM_014817576.1"/>
</dbReference>